<dbReference type="Proteomes" id="UP000462014">
    <property type="component" value="Unassembled WGS sequence"/>
</dbReference>
<proteinExistence type="predicted"/>
<dbReference type="InterPro" id="IPR002126">
    <property type="entry name" value="Cadherin-like_dom"/>
</dbReference>
<dbReference type="InterPro" id="IPR015919">
    <property type="entry name" value="Cadherin-like_sf"/>
</dbReference>
<keyword evidence="4" id="KW-1185">Reference proteome</keyword>
<dbReference type="GO" id="GO:0005975">
    <property type="term" value="P:carbohydrate metabolic process"/>
    <property type="evidence" value="ECO:0007669"/>
    <property type="project" value="UniProtKB-ARBA"/>
</dbReference>
<dbReference type="InterPro" id="IPR013320">
    <property type="entry name" value="ConA-like_dom_sf"/>
</dbReference>
<evidence type="ECO:0000259" key="2">
    <source>
        <dbReference type="PROSITE" id="PS50268"/>
    </source>
</evidence>
<dbReference type="InterPro" id="IPR044023">
    <property type="entry name" value="Ig_7"/>
</dbReference>
<dbReference type="Gene3D" id="2.60.40.60">
    <property type="entry name" value="Cadherins"/>
    <property type="match status" value="1"/>
</dbReference>
<protein>
    <submittedName>
        <fullName evidence="3">T9SS type B sorting domain-containing protein</fullName>
    </submittedName>
</protein>
<comment type="caution">
    <text evidence="3">The sequence shown here is derived from an EMBL/GenBank/DDBJ whole genome shotgun (WGS) entry which is preliminary data.</text>
</comment>
<evidence type="ECO:0000256" key="1">
    <source>
        <dbReference type="SAM" id="SignalP"/>
    </source>
</evidence>
<dbReference type="GO" id="GO:0005509">
    <property type="term" value="F:calcium ion binding"/>
    <property type="evidence" value="ECO:0007669"/>
    <property type="project" value="InterPro"/>
</dbReference>
<reference evidence="3 4" key="1">
    <citation type="submission" date="2019-12" db="EMBL/GenBank/DDBJ databases">
        <title>Mucilaginibacter sp. HMF7410 genome sequencing and assembly.</title>
        <authorList>
            <person name="Kang H."/>
            <person name="Cha I."/>
            <person name="Kim H."/>
            <person name="Joh K."/>
        </authorList>
    </citation>
    <scope>NUCLEOTIDE SEQUENCE [LARGE SCALE GENOMIC DNA]</scope>
    <source>
        <strain evidence="3 4">HMF7410</strain>
    </source>
</reference>
<evidence type="ECO:0000313" key="4">
    <source>
        <dbReference type="Proteomes" id="UP000462014"/>
    </source>
</evidence>
<dbReference type="InterPro" id="IPR026341">
    <property type="entry name" value="T9SS_type_B"/>
</dbReference>
<dbReference type="InterPro" id="IPR044016">
    <property type="entry name" value="Big_13"/>
</dbReference>
<dbReference type="GO" id="GO:0007156">
    <property type="term" value="P:homophilic cell adhesion via plasma membrane adhesion molecules"/>
    <property type="evidence" value="ECO:0007669"/>
    <property type="project" value="InterPro"/>
</dbReference>
<dbReference type="InterPro" id="IPR025883">
    <property type="entry name" value="Cadherin-like_domain"/>
</dbReference>
<dbReference type="EMBL" id="WPIK01000007">
    <property type="protein sequence ID" value="MVN21798.1"/>
    <property type="molecule type" value="Genomic_DNA"/>
</dbReference>
<dbReference type="Gene3D" id="2.60.120.200">
    <property type="match status" value="1"/>
</dbReference>
<dbReference type="SUPFAM" id="SSF49899">
    <property type="entry name" value="Concanavalin A-like lectins/glucanases"/>
    <property type="match status" value="1"/>
</dbReference>
<feature type="chain" id="PRO_5029512602" evidence="1">
    <location>
        <begin position="25"/>
        <end position="1694"/>
    </location>
</feature>
<organism evidence="3 4">
    <name type="scientific">Mucilaginibacter arboris</name>
    <dbReference type="NCBI Taxonomy" id="2682090"/>
    <lineage>
        <taxon>Bacteria</taxon>
        <taxon>Pseudomonadati</taxon>
        <taxon>Bacteroidota</taxon>
        <taxon>Sphingobacteriia</taxon>
        <taxon>Sphingobacteriales</taxon>
        <taxon>Sphingobacteriaceae</taxon>
        <taxon>Mucilaginibacter</taxon>
    </lineage>
</organism>
<dbReference type="NCBIfam" id="NF033510">
    <property type="entry name" value="Ca_tandemer"/>
    <property type="match status" value="7"/>
</dbReference>
<dbReference type="SMART" id="SM00112">
    <property type="entry name" value="CA"/>
    <property type="match status" value="1"/>
</dbReference>
<dbReference type="NCBIfam" id="TIGR04131">
    <property type="entry name" value="Bac_Flav_CTERM"/>
    <property type="match status" value="1"/>
</dbReference>
<sequence>MLKQLQILILLLFLAGLISNKAFAQFPYTNGFTNSTAPGLNTGGTALLTATRVPGDAEGNGYLRLTSNSNNQAGYAFVSNSFPATKGISVAFEYSTYGSSNGNADGISFFLFDGSLPDANFRVGYYGGSLGYSNSGSNAGLSRGYLGIGIDEYGNFSDPNFGVGGTGRATNSVTIRGAYNDPSGAYRMLRTVQLSTSTHGFNTIAGGNRGVVNTAGYRKAYIDVVPDASGVGYDITVKIQHDAVSAPVTIINNYYYNYPAPSTLKFGYAASTGAENNYHEIRNTTVDLPAASKATLTAPTQTNQTLNSCSNGTGSVNISSGFSTSNGPNGVINTASTDLDPSTAGTQTTYFVASKGTFTSDGSGIITFTPLNSSVTGTAVCNFTVGDNYNSTSNTATVTAIINAVPTLTITNPAAVCAPATVDLTAAAVTAGSDAGLTFSYYSNAAATTVISSPAAIASSGTYYIKAVNISGCSVIQPVTVIINPQPTTANAGTIPILTTATTTSATLNGNQPTAGTGSWSQISGPTTATFVNAALYNTSVGNLAPGTYVFRWSITNSCNTSTSNVTITVKSSNANLTNLTLSAGTLLPAFTAAIISYTATVADNAASITLTPFTADPNATVKINNTTVVSGNASGPIDLPVGSTNVQIVVTAQDGVTTKTYNVNVTRPATIAPSVPVLVSGTITNSNTPTITGTSEAGSTVTLYDGTTVIGTATADGSGNWSIVTSTLIDGTHSLTATATFPNNVSPRSSALTITVDTTAPAVASILAPANGNISANTRPVITGTAEANSTVSLYDGTTLIGTTTANPTGNWSIIPVTALADGSHSLTVTAKDAAGNVSAASTATTITVDTTAPLAPSVPALASGGTITGNNRPTVTGTAEAGSTVTLYDGTTVIGTATADANGNWSITPAITLADGNHNLTTKAKDAAGNVSAASPVATITVDTVPPVTPSVPVLASLGTITNNNKPTVTGTAEPGSTVILYDGTTVIGTATADANGNWSITPATALADGNHSLAVAVKDAAGNMSTVSTATTITVDTIAPAAPSVPVLASGGTITNNNKPTITGTAEPGSTVTLYDGTTVIGTTTADASGNWSITPATALADGSHNLTTKAKDAAGNISAASATTITVDTIVPAAPSVPVLASGGTITNNNKPTITGTAEPGSTVTLYDGTTVIGTATADASGNWSITPATVLADGSHNLTTKAKDAAGNVSAASVVAAVTVDTKAPAVPVIAGDVNKGSVNTTKPTIAGTAEAGSTVSIYMDGILLATVTADANGNYSYTPTTALALGGHKVNVTATDIAGNVSASTNVITFSVDLAPTGLALNSIALYENQPSGTSAGTLSSADPNASSTFTYALVSGAGSADNASFSITGNKLVTTKSFDYEVKSSYSVRIRTTNQYGLYFEQSFTINISDVNEAPTLAAISNQTVCYTYYTQTIRLSGITAGSETGQSTTLSVSSTNPGLFANLKASSVSSGQATLSYDLATTGSAVVTVTVKDNGGTDNGGTDSFSQTFTITANELPIAAITSDKGAQISKGETVTLTATGGSSYSWDTSPNVSGTSSSAVIKVRPSQTTTYQVTVSNASGCSAKSSITINVTDDYSMIDAANILTPNGDGKNDTWIVKNLDLYPDNTVSIFDKGGRKLLEVKHYNNDWDGSFQGSPLAEGTYYYVIDFGPGKGPKKGFITILRNR</sequence>
<dbReference type="GO" id="GO:0004553">
    <property type="term" value="F:hydrolase activity, hydrolyzing O-glycosyl compounds"/>
    <property type="evidence" value="ECO:0007669"/>
    <property type="project" value="UniProtKB-ARBA"/>
</dbReference>
<dbReference type="Pfam" id="PF19081">
    <property type="entry name" value="Ig_7"/>
    <property type="match status" value="1"/>
</dbReference>
<accession>A0A7K1SX31</accession>
<dbReference type="PROSITE" id="PS50268">
    <property type="entry name" value="CADHERIN_2"/>
    <property type="match status" value="1"/>
</dbReference>
<dbReference type="Pfam" id="PF13585">
    <property type="entry name" value="CHU_C"/>
    <property type="match status" value="1"/>
</dbReference>
<feature type="signal peptide" evidence="1">
    <location>
        <begin position="1"/>
        <end position="24"/>
    </location>
</feature>
<dbReference type="GO" id="GO:0016020">
    <property type="term" value="C:membrane"/>
    <property type="evidence" value="ECO:0007669"/>
    <property type="project" value="InterPro"/>
</dbReference>
<dbReference type="Pfam" id="PF19077">
    <property type="entry name" value="Big_13"/>
    <property type="match status" value="7"/>
</dbReference>
<dbReference type="RefSeq" id="WP_157566429.1">
    <property type="nucleotide sequence ID" value="NZ_WPIK01000007.1"/>
</dbReference>
<dbReference type="SUPFAM" id="SSF49313">
    <property type="entry name" value="Cadherin-like"/>
    <property type="match status" value="1"/>
</dbReference>
<evidence type="ECO:0000313" key="3">
    <source>
        <dbReference type="EMBL" id="MVN21798.1"/>
    </source>
</evidence>
<dbReference type="Gene3D" id="2.60.40.10">
    <property type="entry name" value="Immunoglobulins"/>
    <property type="match status" value="9"/>
</dbReference>
<dbReference type="InterPro" id="IPR013783">
    <property type="entry name" value="Ig-like_fold"/>
</dbReference>
<dbReference type="Pfam" id="PF22352">
    <property type="entry name" value="K319L-like_PKD"/>
    <property type="match status" value="1"/>
</dbReference>
<feature type="domain" description="Cadherin" evidence="2">
    <location>
        <begin position="1334"/>
        <end position="1424"/>
    </location>
</feature>
<keyword evidence="1" id="KW-0732">Signal</keyword>
<dbReference type="Pfam" id="PF12733">
    <property type="entry name" value="Cadherin-like"/>
    <property type="match status" value="1"/>
</dbReference>
<name>A0A7K1SX31_9SPHI</name>
<gene>
    <name evidence="3" type="ORF">GO621_09635</name>
</gene>